<dbReference type="PANTHER" id="PTHR32089">
    <property type="entry name" value="METHYL-ACCEPTING CHEMOTAXIS PROTEIN MCPB"/>
    <property type="match status" value="1"/>
</dbReference>
<keyword evidence="5 7" id="KW-0807">Transducer</keyword>
<feature type="domain" description="HAMP" evidence="11">
    <location>
        <begin position="336"/>
        <end position="389"/>
    </location>
</feature>
<dbReference type="Gene3D" id="1.10.287.950">
    <property type="entry name" value="Methyl-accepting chemotaxis protein"/>
    <property type="match status" value="1"/>
</dbReference>
<keyword evidence="14" id="KW-1185">Reference proteome</keyword>
<dbReference type="EMBL" id="BMXV01000009">
    <property type="protein sequence ID" value="GGY84458.1"/>
    <property type="molecule type" value="Genomic_DNA"/>
</dbReference>
<dbReference type="PROSITE" id="PS50906">
    <property type="entry name" value="NIT"/>
    <property type="match status" value="1"/>
</dbReference>
<dbReference type="Proteomes" id="UP000601597">
    <property type="component" value="Unassembled WGS sequence"/>
</dbReference>
<dbReference type="CDD" id="cd11386">
    <property type="entry name" value="MCP_signal"/>
    <property type="match status" value="1"/>
</dbReference>
<gene>
    <name evidence="13" type="ORF">GCM10007071_34740</name>
</gene>
<dbReference type="PANTHER" id="PTHR32089:SF112">
    <property type="entry name" value="LYSOZYME-LIKE PROTEIN-RELATED"/>
    <property type="match status" value="1"/>
</dbReference>
<evidence type="ECO:0000256" key="5">
    <source>
        <dbReference type="ARBA" id="ARBA00023224"/>
    </source>
</evidence>
<evidence type="ECO:0000256" key="7">
    <source>
        <dbReference type="PROSITE-ProRule" id="PRU00284"/>
    </source>
</evidence>
<feature type="region of interest" description="Disordered" evidence="8">
    <location>
        <begin position="439"/>
        <end position="464"/>
    </location>
</feature>
<dbReference type="CDD" id="cd06225">
    <property type="entry name" value="HAMP"/>
    <property type="match status" value="1"/>
</dbReference>
<proteinExistence type="inferred from homology"/>
<dbReference type="InterPro" id="IPR010910">
    <property type="entry name" value="Nitrate/nitrite_sensing_bac"/>
</dbReference>
<sequence>MSWLNHLSMRGKLLVLVLPALVAILWFSLSSFWSSLTQVDDTRALLDRVAVTQAVDPLIEHLQKERGLTALMLASGGSDSRAVERLREQRATTDQQLADFTEQWPTLTRSLPPGGVLHKRLDDIRSRLGQLGTLRTEADSAAVSIPQATGRYSDMIMAMTRLTPDILALTKDGELSRTLSGYHALTMAAEWAGRERAAGAAIIRSGVADFVAYAGLSKLAGRQQALLETAGDLLGPETESRLQELAASDDARAFVKQREQLVSSEFGYLGLAGIEWFDLATTRIDLFYTLKNSVVAAMANQAQQNLAHARAQQTETVLITIVSILVFLVIALLLVRSISGQVRRLLADINAVTEHSNLTIRTTVTSQDEIGRIGQSLNRLLETFAQAITRIDQASVQLASATEQTSTTAGQAIDRVSHQQSEVEQAATAIEQMAATSAEISSNTQDVASAADNATERNQQGQTVVRESVEEVERLAQSIQSVSGTVEELRSASLQITDVVDVIKKVADQTNLLALNAAIEAARAGEHGRGFSVVADEVRTLARQTHESTIEIEDIIARFRDIAENAHKAMGVSHQQALDTARQASALTETFAAINDDVARISGMASQIATAAEEQEAVTQDVARGMDNVRDASLQTLAGSREIGQVTREQATLAEELRALSGRYAT</sequence>
<reference evidence="14" key="1">
    <citation type="journal article" date="2019" name="Int. J. Syst. Evol. Microbiol.">
        <title>The Global Catalogue of Microorganisms (GCM) 10K type strain sequencing project: providing services to taxonomists for standard genome sequencing and annotation.</title>
        <authorList>
            <consortium name="The Broad Institute Genomics Platform"/>
            <consortium name="The Broad Institute Genome Sequencing Center for Infectious Disease"/>
            <person name="Wu L."/>
            <person name="Ma J."/>
        </authorList>
    </citation>
    <scope>NUCLEOTIDE SEQUENCE [LARGE SCALE GENOMIC DNA]</scope>
    <source>
        <strain evidence="14">KCTC 22280</strain>
    </source>
</reference>
<evidence type="ECO:0000256" key="9">
    <source>
        <dbReference type="SAM" id="Phobius"/>
    </source>
</evidence>
<dbReference type="Pfam" id="PF00015">
    <property type="entry name" value="MCPsignal"/>
    <property type="match status" value="1"/>
</dbReference>
<evidence type="ECO:0000259" key="12">
    <source>
        <dbReference type="PROSITE" id="PS50906"/>
    </source>
</evidence>
<evidence type="ECO:0000256" key="3">
    <source>
        <dbReference type="ARBA" id="ARBA00022989"/>
    </source>
</evidence>
<comment type="similarity">
    <text evidence="6">Belongs to the methyl-accepting chemotaxis (MCP) protein family.</text>
</comment>
<dbReference type="PROSITE" id="PS50111">
    <property type="entry name" value="CHEMOTAXIS_TRANSDUC_2"/>
    <property type="match status" value="1"/>
</dbReference>
<dbReference type="SMART" id="SM00283">
    <property type="entry name" value="MA"/>
    <property type="match status" value="1"/>
</dbReference>
<dbReference type="RefSeq" id="WP_189578118.1">
    <property type="nucleotide sequence ID" value="NZ_BMXV01000009.1"/>
</dbReference>
<evidence type="ECO:0000313" key="13">
    <source>
        <dbReference type="EMBL" id="GGY84458.1"/>
    </source>
</evidence>
<dbReference type="SUPFAM" id="SSF58104">
    <property type="entry name" value="Methyl-accepting chemotaxis protein (MCP) signaling domain"/>
    <property type="match status" value="1"/>
</dbReference>
<keyword evidence="3 9" id="KW-1133">Transmembrane helix</keyword>
<name>A0ABQ3B8K2_9GAMM</name>
<dbReference type="Pfam" id="PF08376">
    <property type="entry name" value="NIT"/>
    <property type="match status" value="1"/>
</dbReference>
<keyword evidence="2 9" id="KW-0812">Transmembrane</keyword>
<evidence type="ECO:0000259" key="11">
    <source>
        <dbReference type="PROSITE" id="PS50885"/>
    </source>
</evidence>
<dbReference type="PROSITE" id="PS50885">
    <property type="entry name" value="HAMP"/>
    <property type="match status" value="1"/>
</dbReference>
<organism evidence="13 14">
    <name type="scientific">Marinobacter zhanjiangensis</name>
    <dbReference type="NCBI Taxonomy" id="578215"/>
    <lineage>
        <taxon>Bacteria</taxon>
        <taxon>Pseudomonadati</taxon>
        <taxon>Pseudomonadota</taxon>
        <taxon>Gammaproteobacteria</taxon>
        <taxon>Pseudomonadales</taxon>
        <taxon>Marinobacteraceae</taxon>
        <taxon>Marinobacter</taxon>
    </lineage>
</organism>
<dbReference type="InterPro" id="IPR003660">
    <property type="entry name" value="HAMP_dom"/>
</dbReference>
<accession>A0ABQ3B8K2</accession>
<feature type="domain" description="NIT" evidence="12">
    <location>
        <begin position="53"/>
        <end position="305"/>
    </location>
</feature>
<evidence type="ECO:0000313" key="14">
    <source>
        <dbReference type="Proteomes" id="UP000601597"/>
    </source>
</evidence>
<feature type="transmembrane region" description="Helical" evidence="9">
    <location>
        <begin position="317"/>
        <end position="335"/>
    </location>
</feature>
<keyword evidence="4 9" id="KW-0472">Membrane</keyword>
<evidence type="ECO:0000256" key="6">
    <source>
        <dbReference type="ARBA" id="ARBA00029447"/>
    </source>
</evidence>
<dbReference type="Pfam" id="PF00672">
    <property type="entry name" value="HAMP"/>
    <property type="match status" value="1"/>
</dbReference>
<dbReference type="InterPro" id="IPR013587">
    <property type="entry name" value="Nitrate/nitrite_sensing"/>
</dbReference>
<protein>
    <submittedName>
        <fullName evidence="13">Methyl-accepting chemotaxis protein</fullName>
    </submittedName>
</protein>
<evidence type="ECO:0000256" key="2">
    <source>
        <dbReference type="ARBA" id="ARBA00022692"/>
    </source>
</evidence>
<dbReference type="InterPro" id="IPR004089">
    <property type="entry name" value="MCPsignal_dom"/>
</dbReference>
<evidence type="ECO:0000256" key="4">
    <source>
        <dbReference type="ARBA" id="ARBA00023136"/>
    </source>
</evidence>
<dbReference type="SMART" id="SM00304">
    <property type="entry name" value="HAMP"/>
    <property type="match status" value="2"/>
</dbReference>
<comment type="subcellular location">
    <subcellularLocation>
        <location evidence="1">Membrane</location>
    </subcellularLocation>
</comment>
<evidence type="ECO:0000256" key="1">
    <source>
        <dbReference type="ARBA" id="ARBA00004370"/>
    </source>
</evidence>
<evidence type="ECO:0000259" key="10">
    <source>
        <dbReference type="PROSITE" id="PS50111"/>
    </source>
</evidence>
<evidence type="ECO:0000256" key="8">
    <source>
        <dbReference type="SAM" id="MobiDB-lite"/>
    </source>
</evidence>
<comment type="caution">
    <text evidence="13">The sequence shown here is derived from an EMBL/GenBank/DDBJ whole genome shotgun (WGS) entry which is preliminary data.</text>
</comment>
<feature type="domain" description="Methyl-accepting transducer" evidence="10">
    <location>
        <begin position="394"/>
        <end position="630"/>
    </location>
</feature>